<evidence type="ECO:0000313" key="2">
    <source>
        <dbReference type="Proteomes" id="UP000188947"/>
    </source>
</evidence>
<gene>
    <name evidence="1" type="ORF">BMF97_07790</name>
</gene>
<organism evidence="1 2">
    <name type="scientific">Elizabethkingia meningoseptica</name>
    <name type="common">Chryseobacterium meningosepticum</name>
    <dbReference type="NCBI Taxonomy" id="238"/>
    <lineage>
        <taxon>Bacteria</taxon>
        <taxon>Pseudomonadati</taxon>
        <taxon>Bacteroidota</taxon>
        <taxon>Flavobacteriia</taxon>
        <taxon>Flavobacteriales</taxon>
        <taxon>Weeksellaceae</taxon>
        <taxon>Elizabethkingia</taxon>
    </lineage>
</organism>
<keyword evidence="2" id="KW-1185">Reference proteome</keyword>
<evidence type="ECO:0000313" key="1">
    <source>
        <dbReference type="EMBL" id="OOH96423.1"/>
    </source>
</evidence>
<proteinExistence type="predicted"/>
<sequence length="221" mass="25402">MKTYLQLLSVAFISYNCQVKNEKTEVSHITVSETESSKKQLVKPEVNFDKLQQKANEALKYCKEKNFNTEFCILIDMELHSGINRFFIWDFKGNKILEKYLVGHGCGTNKWSSDESRDKAEFSNEDGSHLSSLGKYKIGTRGYSNWGINVKYLMHGLEKTNNNALKRVIVFHSWDKMSDEEVFPGGSPEGWGCPTVSNGAMKLIDKRLKESKKTVLMWMYN</sequence>
<comment type="caution">
    <text evidence="1">The sequence shown here is derived from an EMBL/GenBank/DDBJ whole genome shotgun (WGS) entry which is preliminary data.</text>
</comment>
<dbReference type="PANTHER" id="PTHR38477">
    <property type="entry name" value="HYPOTHETICAL EXPORTED PROTEIN"/>
    <property type="match status" value="1"/>
</dbReference>
<reference evidence="1 2" key="1">
    <citation type="submission" date="2016-11" db="EMBL/GenBank/DDBJ databases">
        <title>Genome sequence and comparative genomic analysis of clinical strain Elizabethkingia meningoseptica 61421 PRCM.</title>
        <authorList>
            <person name="Wang M."/>
            <person name="Hu S."/>
            <person name="Cao L."/>
            <person name="Jiang T."/>
            <person name="Zhou Y."/>
            <person name="Ming D."/>
        </authorList>
    </citation>
    <scope>NUCLEOTIDE SEQUENCE [LARGE SCALE GENOMIC DNA]</scope>
    <source>
        <strain evidence="1 2">61421 PRCM</strain>
    </source>
</reference>
<dbReference type="STRING" id="238.BBD35_14320"/>
<dbReference type="AlphaFoldDB" id="A0A1T3FL65"/>
<name>A0A1T3FL65_ELIME</name>
<dbReference type="Proteomes" id="UP000188947">
    <property type="component" value="Unassembled WGS sequence"/>
</dbReference>
<dbReference type="EMBL" id="MPOG01000008">
    <property type="protein sequence ID" value="OOH96423.1"/>
    <property type="molecule type" value="Genomic_DNA"/>
</dbReference>
<dbReference type="InterPro" id="IPR032676">
    <property type="entry name" value="YkuD_2"/>
</dbReference>
<dbReference type="PANTHER" id="PTHR38477:SF1">
    <property type="entry name" value="MUREIN L,D-TRANSPEPTIDASE CATALYTIC DOMAIN FAMILY PROTEIN"/>
    <property type="match status" value="1"/>
</dbReference>
<accession>A0A1T3FL65</accession>
<protein>
    <submittedName>
        <fullName evidence="1">Peptidase</fullName>
    </submittedName>
</protein>
<dbReference type="eggNOG" id="ENOG502ZB98">
    <property type="taxonomic scope" value="Bacteria"/>
</dbReference>
<dbReference type="Pfam" id="PF13645">
    <property type="entry name" value="YkuD_2"/>
    <property type="match status" value="1"/>
</dbReference>